<dbReference type="RefSeq" id="WP_020375171.1">
    <property type="nucleotide sequence ID" value="NZ_FWWY01000001.1"/>
</dbReference>
<dbReference type="PROSITE" id="PS52029">
    <property type="entry name" value="LD_TPASE"/>
    <property type="match status" value="1"/>
</dbReference>
<dbReference type="UniPathway" id="UPA00219"/>
<gene>
    <name evidence="12" type="ORF">SAMN00768000_1117</name>
</gene>
<keyword evidence="13" id="KW-1185">Reference proteome</keyword>
<dbReference type="PANTHER" id="PTHR30582">
    <property type="entry name" value="L,D-TRANSPEPTIDASE"/>
    <property type="match status" value="1"/>
</dbReference>
<evidence type="ECO:0000256" key="2">
    <source>
        <dbReference type="ARBA" id="ARBA00005992"/>
    </source>
</evidence>
<keyword evidence="5" id="KW-0378">Hydrolase</keyword>
<dbReference type="OrthoDB" id="9787225at2"/>
<dbReference type="InterPro" id="IPR036366">
    <property type="entry name" value="PGBDSf"/>
</dbReference>
<sequence>MKVTGRSSFRWPWFLILTGILLVGIYGGLIWSMPHRAVKAAAEKVPTKIVINVVQRKLYLYRNNKLFNVYPVAVGKPETPSPRGEFVVTQKAIWGDGFGTRWIRFSAPWGIYGIHGTNKPWSVGTVASHGCFRMYNHDVEQVYALISLGTPVIVEGITPYVKIRRAINPGQIGQDVVELQRLLRLAKVYSGSLSGVYTPEVKKAIERFQVMVHLPVTGVASLETTQKLLEYTNQAGEKPGYLSRE</sequence>
<evidence type="ECO:0000313" key="12">
    <source>
        <dbReference type="EMBL" id="SMC03493.1"/>
    </source>
</evidence>
<dbReference type="Proteomes" id="UP000192660">
    <property type="component" value="Unassembled WGS sequence"/>
</dbReference>
<proteinExistence type="inferred from homology"/>
<comment type="pathway">
    <text evidence="1 9">Cell wall biogenesis; peptidoglycan biosynthesis.</text>
</comment>
<name>A0A1W1WCP3_SULTA</name>
<accession>A0A1W1WCP3</accession>
<dbReference type="InterPro" id="IPR050979">
    <property type="entry name" value="LD-transpeptidase"/>
</dbReference>
<evidence type="ECO:0000256" key="6">
    <source>
        <dbReference type="ARBA" id="ARBA00022960"/>
    </source>
</evidence>
<feature type="transmembrane region" description="Helical" evidence="10">
    <location>
        <begin position="12"/>
        <end position="31"/>
    </location>
</feature>
<keyword evidence="6 9" id="KW-0133">Cell shape</keyword>
<dbReference type="EMBL" id="FWWY01000001">
    <property type="protein sequence ID" value="SMC03493.1"/>
    <property type="molecule type" value="Genomic_DNA"/>
</dbReference>
<dbReference type="Pfam" id="PF03734">
    <property type="entry name" value="YkuD"/>
    <property type="match status" value="1"/>
</dbReference>
<dbReference type="Pfam" id="PF01471">
    <property type="entry name" value="PG_binding_1"/>
    <property type="match status" value="1"/>
</dbReference>
<dbReference type="GO" id="GO:0005576">
    <property type="term" value="C:extracellular region"/>
    <property type="evidence" value="ECO:0007669"/>
    <property type="project" value="TreeGrafter"/>
</dbReference>
<protein>
    <submittedName>
        <fullName evidence="12">Putative peptidoglycan binding domain-containing protein</fullName>
    </submittedName>
</protein>
<keyword evidence="4" id="KW-0808">Transferase</keyword>
<evidence type="ECO:0000256" key="4">
    <source>
        <dbReference type="ARBA" id="ARBA00022679"/>
    </source>
</evidence>
<keyword evidence="10" id="KW-0812">Transmembrane</keyword>
<evidence type="ECO:0000259" key="11">
    <source>
        <dbReference type="PROSITE" id="PS52029"/>
    </source>
</evidence>
<dbReference type="InterPro" id="IPR036365">
    <property type="entry name" value="PGBD-like_sf"/>
</dbReference>
<evidence type="ECO:0000256" key="1">
    <source>
        <dbReference type="ARBA" id="ARBA00004752"/>
    </source>
</evidence>
<dbReference type="AlphaFoldDB" id="A0A1W1WCP3"/>
<dbReference type="InterPro" id="IPR005490">
    <property type="entry name" value="LD_TPept_cat_dom"/>
</dbReference>
<evidence type="ECO:0000256" key="10">
    <source>
        <dbReference type="SAM" id="Phobius"/>
    </source>
</evidence>
<evidence type="ECO:0000256" key="7">
    <source>
        <dbReference type="ARBA" id="ARBA00022984"/>
    </source>
</evidence>
<evidence type="ECO:0000256" key="5">
    <source>
        <dbReference type="ARBA" id="ARBA00022801"/>
    </source>
</evidence>
<dbReference type="GO" id="GO:0018104">
    <property type="term" value="P:peptidoglycan-protein cross-linking"/>
    <property type="evidence" value="ECO:0007669"/>
    <property type="project" value="TreeGrafter"/>
</dbReference>
<keyword evidence="7 9" id="KW-0573">Peptidoglycan synthesis</keyword>
<dbReference type="InterPro" id="IPR002477">
    <property type="entry name" value="Peptidoglycan-bd-like"/>
</dbReference>
<evidence type="ECO:0000256" key="8">
    <source>
        <dbReference type="ARBA" id="ARBA00023316"/>
    </source>
</evidence>
<evidence type="ECO:0000256" key="3">
    <source>
        <dbReference type="ARBA" id="ARBA00022676"/>
    </source>
</evidence>
<dbReference type="CDD" id="cd16913">
    <property type="entry name" value="YkuD_like"/>
    <property type="match status" value="1"/>
</dbReference>
<keyword evidence="8 9" id="KW-0961">Cell wall biogenesis/degradation</keyword>
<dbReference type="SUPFAM" id="SSF47090">
    <property type="entry name" value="PGBD-like"/>
    <property type="match status" value="1"/>
</dbReference>
<dbReference type="InterPro" id="IPR038063">
    <property type="entry name" value="Transpep_catalytic_dom"/>
</dbReference>
<keyword evidence="10" id="KW-1133">Transmembrane helix</keyword>
<organism evidence="12 13">
    <name type="scientific">Sulfobacillus thermosulfidooxidans (strain DSM 9293 / VKM B-1269 / AT-1)</name>
    <dbReference type="NCBI Taxonomy" id="929705"/>
    <lineage>
        <taxon>Bacteria</taxon>
        <taxon>Bacillati</taxon>
        <taxon>Bacillota</taxon>
        <taxon>Clostridia</taxon>
        <taxon>Eubacteriales</taxon>
        <taxon>Clostridiales Family XVII. Incertae Sedis</taxon>
        <taxon>Sulfobacillus</taxon>
    </lineage>
</organism>
<dbReference type="GO" id="GO:0008360">
    <property type="term" value="P:regulation of cell shape"/>
    <property type="evidence" value="ECO:0007669"/>
    <property type="project" value="UniProtKB-UniRule"/>
</dbReference>
<evidence type="ECO:0000256" key="9">
    <source>
        <dbReference type="PROSITE-ProRule" id="PRU01373"/>
    </source>
</evidence>
<feature type="domain" description="L,D-TPase catalytic" evidence="11">
    <location>
        <begin position="47"/>
        <end position="155"/>
    </location>
</feature>
<dbReference type="GO" id="GO:0016757">
    <property type="term" value="F:glycosyltransferase activity"/>
    <property type="evidence" value="ECO:0007669"/>
    <property type="project" value="UniProtKB-KW"/>
</dbReference>
<keyword evidence="10" id="KW-0472">Membrane</keyword>
<dbReference type="GO" id="GO:0071555">
    <property type="term" value="P:cell wall organization"/>
    <property type="evidence" value="ECO:0007669"/>
    <property type="project" value="UniProtKB-UniRule"/>
</dbReference>
<feature type="active site" description="Nucleophile" evidence="9">
    <location>
        <position position="131"/>
    </location>
</feature>
<reference evidence="13" key="1">
    <citation type="submission" date="2017-04" db="EMBL/GenBank/DDBJ databases">
        <authorList>
            <person name="Varghese N."/>
            <person name="Submissions S."/>
        </authorList>
    </citation>
    <scope>NUCLEOTIDE SEQUENCE [LARGE SCALE GENOMIC DNA]</scope>
    <source>
        <strain evidence="13">DSM 9293</strain>
    </source>
</reference>
<dbReference type="GO" id="GO:0071972">
    <property type="term" value="F:peptidoglycan L,D-transpeptidase activity"/>
    <property type="evidence" value="ECO:0007669"/>
    <property type="project" value="TreeGrafter"/>
</dbReference>
<evidence type="ECO:0000313" key="13">
    <source>
        <dbReference type="Proteomes" id="UP000192660"/>
    </source>
</evidence>
<keyword evidence="3" id="KW-0328">Glycosyltransferase</keyword>
<dbReference type="SUPFAM" id="SSF141523">
    <property type="entry name" value="L,D-transpeptidase catalytic domain-like"/>
    <property type="match status" value="1"/>
</dbReference>
<feature type="active site" description="Proton donor/acceptor" evidence="9">
    <location>
        <position position="115"/>
    </location>
</feature>
<dbReference type="STRING" id="28034.BFX07_03915"/>
<comment type="similarity">
    <text evidence="2">Belongs to the YkuD family.</text>
</comment>
<dbReference type="Gene3D" id="2.40.440.10">
    <property type="entry name" value="L,D-transpeptidase catalytic domain-like"/>
    <property type="match status" value="1"/>
</dbReference>
<dbReference type="Gene3D" id="1.10.101.10">
    <property type="entry name" value="PGBD-like superfamily/PGBD"/>
    <property type="match status" value="1"/>
</dbReference>
<dbReference type="PANTHER" id="PTHR30582:SF24">
    <property type="entry name" value="L,D-TRANSPEPTIDASE ERFK_SRFK-RELATED"/>
    <property type="match status" value="1"/>
</dbReference>